<dbReference type="EMBL" id="BNDW01000030">
    <property type="protein sequence ID" value="GHI22865.1"/>
    <property type="molecule type" value="Genomic_DNA"/>
</dbReference>
<gene>
    <name evidence="2" type="ORF">Shyd_42360</name>
</gene>
<sequence>MLTARDPSSAATPNDIATSRAAPRPPTSPRPHQQLDNRHPRYEAAGITGHEDLETASSYLDEAPARQPAPTATSS</sequence>
<keyword evidence="3" id="KW-1185">Reference proteome</keyword>
<reference evidence="2" key="1">
    <citation type="submission" date="2024-05" db="EMBL/GenBank/DDBJ databases">
        <title>Whole genome shotgun sequence of Streptomyces hydrogenans NBRC 13475.</title>
        <authorList>
            <person name="Komaki H."/>
            <person name="Tamura T."/>
        </authorList>
    </citation>
    <scope>NUCLEOTIDE SEQUENCE</scope>
    <source>
        <strain evidence="2">NBRC 13475</strain>
    </source>
</reference>
<name>A0ABQ3PCX1_9ACTN</name>
<dbReference type="Proteomes" id="UP001052739">
    <property type="component" value="Unassembled WGS sequence"/>
</dbReference>
<protein>
    <recommendedName>
        <fullName evidence="4">Integrase</fullName>
    </recommendedName>
</protein>
<organism evidence="2 3">
    <name type="scientific">Streptomyces hydrogenans</name>
    <dbReference type="NCBI Taxonomy" id="1873719"/>
    <lineage>
        <taxon>Bacteria</taxon>
        <taxon>Bacillati</taxon>
        <taxon>Actinomycetota</taxon>
        <taxon>Actinomycetes</taxon>
        <taxon>Kitasatosporales</taxon>
        <taxon>Streptomycetaceae</taxon>
        <taxon>Streptomyces</taxon>
    </lineage>
</organism>
<evidence type="ECO:0000313" key="3">
    <source>
        <dbReference type="Proteomes" id="UP001052739"/>
    </source>
</evidence>
<accession>A0ABQ3PCX1</accession>
<feature type="compositionally biased region" description="Basic and acidic residues" evidence="1">
    <location>
        <begin position="33"/>
        <end position="42"/>
    </location>
</feature>
<proteinExistence type="predicted"/>
<feature type="region of interest" description="Disordered" evidence="1">
    <location>
        <begin position="1"/>
        <end position="75"/>
    </location>
</feature>
<evidence type="ECO:0000256" key="1">
    <source>
        <dbReference type="SAM" id="MobiDB-lite"/>
    </source>
</evidence>
<evidence type="ECO:0008006" key="4">
    <source>
        <dbReference type="Google" id="ProtNLM"/>
    </source>
</evidence>
<comment type="caution">
    <text evidence="2">The sequence shown here is derived from an EMBL/GenBank/DDBJ whole genome shotgun (WGS) entry which is preliminary data.</text>
</comment>
<evidence type="ECO:0000313" key="2">
    <source>
        <dbReference type="EMBL" id="GHI22865.1"/>
    </source>
</evidence>